<keyword evidence="2" id="KW-1185">Reference proteome</keyword>
<gene>
    <name evidence="1" type="ORF">EZV62_014543</name>
</gene>
<organism evidence="1 2">
    <name type="scientific">Acer yangbiense</name>
    <dbReference type="NCBI Taxonomy" id="1000413"/>
    <lineage>
        <taxon>Eukaryota</taxon>
        <taxon>Viridiplantae</taxon>
        <taxon>Streptophyta</taxon>
        <taxon>Embryophyta</taxon>
        <taxon>Tracheophyta</taxon>
        <taxon>Spermatophyta</taxon>
        <taxon>Magnoliopsida</taxon>
        <taxon>eudicotyledons</taxon>
        <taxon>Gunneridae</taxon>
        <taxon>Pentapetalae</taxon>
        <taxon>rosids</taxon>
        <taxon>malvids</taxon>
        <taxon>Sapindales</taxon>
        <taxon>Sapindaceae</taxon>
        <taxon>Hippocastanoideae</taxon>
        <taxon>Acereae</taxon>
        <taxon>Acer</taxon>
    </lineage>
</organism>
<evidence type="ECO:0000313" key="1">
    <source>
        <dbReference type="EMBL" id="TXG59970.1"/>
    </source>
</evidence>
<protein>
    <recommendedName>
        <fullName evidence="3">Reverse transcriptase zinc-binding domain-containing protein</fullName>
    </recommendedName>
</protein>
<reference evidence="2" key="1">
    <citation type="journal article" date="2019" name="Gigascience">
        <title>De novo genome assembly of the endangered Acer yangbiense, a plant species with extremely small populations endemic to Yunnan Province, China.</title>
        <authorList>
            <person name="Yang J."/>
            <person name="Wariss H.M."/>
            <person name="Tao L."/>
            <person name="Zhang R."/>
            <person name="Yun Q."/>
            <person name="Hollingsworth P."/>
            <person name="Dao Z."/>
            <person name="Luo G."/>
            <person name="Guo H."/>
            <person name="Ma Y."/>
            <person name="Sun W."/>
        </authorList>
    </citation>
    <scope>NUCLEOTIDE SEQUENCE [LARGE SCALE GENOMIC DNA]</scope>
    <source>
        <strain evidence="2">cv. Malutang</strain>
    </source>
</reference>
<accession>A0A5C7HSJ5</accession>
<proteinExistence type="predicted"/>
<dbReference type="EMBL" id="VAHF01000006">
    <property type="protein sequence ID" value="TXG59970.1"/>
    <property type="molecule type" value="Genomic_DNA"/>
</dbReference>
<comment type="caution">
    <text evidence="1">The sequence shown here is derived from an EMBL/GenBank/DDBJ whole genome shotgun (WGS) entry which is preliminary data.</text>
</comment>
<dbReference type="Proteomes" id="UP000323000">
    <property type="component" value="Chromosome 6"/>
</dbReference>
<dbReference type="AlphaFoldDB" id="A0A5C7HSJ5"/>
<dbReference type="OrthoDB" id="1938246at2759"/>
<evidence type="ECO:0008006" key="3">
    <source>
        <dbReference type="Google" id="ProtNLM"/>
    </source>
</evidence>
<sequence>MFKVYSPPVLWNGTLVSELKCLSGLWNDNLIRRSFLPNDADSILRIPCSSSNRKDSLVWHFKKMGSFSVKSACHLGCSLAVSPLASGSGLDSSDS</sequence>
<evidence type="ECO:0000313" key="2">
    <source>
        <dbReference type="Proteomes" id="UP000323000"/>
    </source>
</evidence>
<name>A0A5C7HSJ5_9ROSI</name>